<evidence type="ECO:0000256" key="3">
    <source>
        <dbReference type="SAM" id="Phobius"/>
    </source>
</evidence>
<keyword evidence="6" id="KW-1185">Reference proteome</keyword>
<dbReference type="InterPro" id="IPR036291">
    <property type="entry name" value="NAD(P)-bd_dom_sf"/>
</dbReference>
<protein>
    <recommendedName>
        <fullName evidence="4">Ketoreductase domain-containing protein</fullName>
    </recommendedName>
</protein>
<dbReference type="InterPro" id="IPR057326">
    <property type="entry name" value="KR_dom"/>
</dbReference>
<dbReference type="SMART" id="SM00822">
    <property type="entry name" value="PKS_KR"/>
    <property type="match status" value="1"/>
</dbReference>
<comment type="similarity">
    <text evidence="1">Belongs to the 3-beta-HSD family.</text>
</comment>
<dbReference type="Gene3D" id="3.40.50.720">
    <property type="entry name" value="NAD(P)-binding Rossmann-like Domain"/>
    <property type="match status" value="1"/>
</dbReference>
<comment type="caution">
    <text evidence="5">The sequence shown here is derived from an EMBL/GenBank/DDBJ whole genome shotgun (WGS) entry which is preliminary data.</text>
</comment>
<evidence type="ECO:0000256" key="2">
    <source>
        <dbReference type="ARBA" id="ARBA00023002"/>
    </source>
</evidence>
<evidence type="ECO:0000256" key="1">
    <source>
        <dbReference type="ARBA" id="ARBA00009219"/>
    </source>
</evidence>
<keyword evidence="3" id="KW-1133">Transmembrane helix</keyword>
<reference evidence="5 6" key="1">
    <citation type="journal article" date="2024" name="Front Chem Biol">
        <title>Unveiling the potential of Daldinia eschscholtzii MFLUCC 19-0629 through bioactivity and bioinformatics studies for enhanced sustainable agriculture production.</title>
        <authorList>
            <person name="Brooks S."/>
            <person name="Weaver J.A."/>
            <person name="Klomchit A."/>
            <person name="Alharthi S.A."/>
            <person name="Onlamun T."/>
            <person name="Nurani R."/>
            <person name="Vong T.K."/>
            <person name="Alberti F."/>
            <person name="Greco C."/>
        </authorList>
    </citation>
    <scope>NUCLEOTIDE SEQUENCE [LARGE SCALE GENOMIC DNA]</scope>
    <source>
        <strain evidence="5">MFLUCC 19-0629</strain>
    </source>
</reference>
<dbReference type="InterPro" id="IPR002225">
    <property type="entry name" value="3Beta_OHSteriod_DH/Estase"/>
</dbReference>
<organism evidence="5 6">
    <name type="scientific">Daldinia eschscholtzii</name>
    <dbReference type="NCBI Taxonomy" id="292717"/>
    <lineage>
        <taxon>Eukaryota</taxon>
        <taxon>Fungi</taxon>
        <taxon>Dikarya</taxon>
        <taxon>Ascomycota</taxon>
        <taxon>Pezizomycotina</taxon>
        <taxon>Sordariomycetes</taxon>
        <taxon>Xylariomycetidae</taxon>
        <taxon>Xylariales</taxon>
        <taxon>Hypoxylaceae</taxon>
        <taxon>Daldinia</taxon>
    </lineage>
</organism>
<gene>
    <name evidence="5" type="ORF">Daesc_003900</name>
</gene>
<keyword evidence="3" id="KW-0812">Transmembrane</keyword>
<dbReference type="PANTHER" id="PTHR43245">
    <property type="entry name" value="BIFUNCTIONAL POLYMYXIN RESISTANCE PROTEIN ARNA"/>
    <property type="match status" value="1"/>
</dbReference>
<proteinExistence type="inferred from homology"/>
<evidence type="ECO:0000313" key="5">
    <source>
        <dbReference type="EMBL" id="KAK6953938.1"/>
    </source>
</evidence>
<dbReference type="Pfam" id="PF01073">
    <property type="entry name" value="3Beta_HSD"/>
    <property type="match status" value="1"/>
</dbReference>
<sequence>MDATGKQTLYVAIATLLVIGVAWLWKLNSALKQTPPEVLAASPHRWTEQEIKHTYKHIEANPIDWAKHLPPPLNRRYIVTGGCGGVGGQIVLHLLARGQSPESIRIVDFQKPTRPDMKTGPAALVDFAQADITSPAATSAAFNKPWPKSVAHLPLTVFHTAAVIQVSERSLKTYDNVKRVNVDGVKNVLDASKQAGATVFVSTSSASVAYIPVKYWGNPFRRWPENYWQILDDSDFDRPLRPHAQFFSNYGYAKATAERLISEANSSSFRTGLVRPANGIYGSSYGDQIVGYCLRLGTFPSWTRNIVQNFVHAGNVSLAHLLFEAALLKDGEKTMPKCAGRAFTVTDAGPPPSFDDMYTLLRVTVTPNTAPIKVLYLQPAFTLVLAHIIEWLDLASRMPVLGWIIPRPKGELARLQPAIFTASTHMIASNEGAGRSVDEGGIGYRPVNNTIEGMCQQVLEWNIEHEHSSKSGPQSGAETLVKDIKNIGAIPTAAGA</sequence>
<dbReference type="SUPFAM" id="SSF51735">
    <property type="entry name" value="NAD(P)-binding Rossmann-fold domains"/>
    <property type="match status" value="1"/>
</dbReference>
<dbReference type="PANTHER" id="PTHR43245:SF51">
    <property type="entry name" value="SHORT CHAIN DEHYDROGENASE_REDUCTASE FAMILY 42E, MEMBER 2"/>
    <property type="match status" value="1"/>
</dbReference>
<keyword evidence="3" id="KW-0472">Membrane</keyword>
<dbReference type="Proteomes" id="UP001369815">
    <property type="component" value="Unassembled WGS sequence"/>
</dbReference>
<dbReference type="GO" id="GO:0016616">
    <property type="term" value="F:oxidoreductase activity, acting on the CH-OH group of donors, NAD or NADP as acceptor"/>
    <property type="evidence" value="ECO:0007669"/>
    <property type="project" value="InterPro"/>
</dbReference>
<accession>A0AAX6MMR5</accession>
<evidence type="ECO:0000259" key="4">
    <source>
        <dbReference type="SMART" id="SM00822"/>
    </source>
</evidence>
<dbReference type="GO" id="GO:0006694">
    <property type="term" value="P:steroid biosynthetic process"/>
    <property type="evidence" value="ECO:0007669"/>
    <property type="project" value="InterPro"/>
</dbReference>
<feature type="transmembrane region" description="Helical" evidence="3">
    <location>
        <begin position="7"/>
        <end position="25"/>
    </location>
</feature>
<dbReference type="EMBL" id="JBANMG010000004">
    <property type="protein sequence ID" value="KAK6953938.1"/>
    <property type="molecule type" value="Genomic_DNA"/>
</dbReference>
<evidence type="ECO:0000313" key="6">
    <source>
        <dbReference type="Proteomes" id="UP001369815"/>
    </source>
</evidence>
<dbReference type="AlphaFoldDB" id="A0AAX6MMR5"/>
<dbReference type="InterPro" id="IPR050177">
    <property type="entry name" value="Lipid_A_modif_metabolic_enz"/>
</dbReference>
<name>A0AAX6MMR5_9PEZI</name>
<feature type="domain" description="Ketoreductase" evidence="4">
    <location>
        <begin position="75"/>
        <end position="283"/>
    </location>
</feature>
<keyword evidence="2" id="KW-0560">Oxidoreductase</keyword>